<dbReference type="Proteomes" id="UP001292094">
    <property type="component" value="Unassembled WGS sequence"/>
</dbReference>
<accession>A0AAE1U5W2</accession>
<feature type="region of interest" description="Disordered" evidence="1">
    <location>
        <begin position="18"/>
        <end position="37"/>
    </location>
</feature>
<gene>
    <name evidence="3" type="ORF">Pmani_020841</name>
</gene>
<sequence>MRFVLWWCVVVVVTGAEASWGRPPSSSSTSTSSGDKTRARYGLRQVASDCSSPSCCGYTEGSAGCRFQGNRCRCPFIIVPTRLSPFSEIHHRRPSKPVVRPPNYVYGRPLEAAASSSPSSGTSSQVDDGTRTHRRRHPTSGLAPNYVYGRPPSSDPSDHDHSKNMTNDDDDDEAPEFRRTVVGDDHDHQQKAPKRDDYGSDDRQTTRGDGDGEWSQGDD</sequence>
<dbReference type="EMBL" id="JAWZYT010002010">
    <property type="protein sequence ID" value="KAK4307385.1"/>
    <property type="molecule type" value="Genomic_DNA"/>
</dbReference>
<keyword evidence="2" id="KW-0732">Signal</keyword>
<feature type="signal peptide" evidence="2">
    <location>
        <begin position="1"/>
        <end position="18"/>
    </location>
</feature>
<organism evidence="3 4">
    <name type="scientific">Petrolisthes manimaculis</name>
    <dbReference type="NCBI Taxonomy" id="1843537"/>
    <lineage>
        <taxon>Eukaryota</taxon>
        <taxon>Metazoa</taxon>
        <taxon>Ecdysozoa</taxon>
        <taxon>Arthropoda</taxon>
        <taxon>Crustacea</taxon>
        <taxon>Multicrustacea</taxon>
        <taxon>Malacostraca</taxon>
        <taxon>Eumalacostraca</taxon>
        <taxon>Eucarida</taxon>
        <taxon>Decapoda</taxon>
        <taxon>Pleocyemata</taxon>
        <taxon>Anomura</taxon>
        <taxon>Galatheoidea</taxon>
        <taxon>Porcellanidae</taxon>
        <taxon>Petrolisthes</taxon>
    </lineage>
</organism>
<evidence type="ECO:0000313" key="3">
    <source>
        <dbReference type="EMBL" id="KAK4307385.1"/>
    </source>
</evidence>
<keyword evidence="4" id="KW-1185">Reference proteome</keyword>
<feature type="region of interest" description="Disordered" evidence="1">
    <location>
        <begin position="111"/>
        <end position="219"/>
    </location>
</feature>
<comment type="caution">
    <text evidence="3">The sequence shown here is derived from an EMBL/GenBank/DDBJ whole genome shotgun (WGS) entry which is preliminary data.</text>
</comment>
<proteinExistence type="predicted"/>
<reference evidence="3" key="1">
    <citation type="submission" date="2023-11" db="EMBL/GenBank/DDBJ databases">
        <title>Genome assemblies of two species of porcelain crab, Petrolisthes cinctipes and Petrolisthes manimaculis (Anomura: Porcellanidae).</title>
        <authorList>
            <person name="Angst P."/>
        </authorList>
    </citation>
    <scope>NUCLEOTIDE SEQUENCE</scope>
    <source>
        <strain evidence="3">PB745_02</strain>
        <tissue evidence="3">Gill</tissue>
    </source>
</reference>
<name>A0AAE1U5W2_9EUCA</name>
<dbReference type="AlphaFoldDB" id="A0AAE1U5W2"/>
<feature type="chain" id="PRO_5042036220" evidence="2">
    <location>
        <begin position="19"/>
        <end position="219"/>
    </location>
</feature>
<feature type="compositionally biased region" description="Low complexity" evidence="1">
    <location>
        <begin position="112"/>
        <end position="124"/>
    </location>
</feature>
<evidence type="ECO:0000256" key="2">
    <source>
        <dbReference type="SAM" id="SignalP"/>
    </source>
</evidence>
<evidence type="ECO:0000313" key="4">
    <source>
        <dbReference type="Proteomes" id="UP001292094"/>
    </source>
</evidence>
<feature type="compositionally biased region" description="Basic and acidic residues" evidence="1">
    <location>
        <begin position="175"/>
        <end position="210"/>
    </location>
</feature>
<protein>
    <submittedName>
        <fullName evidence="3">Uncharacterized protein</fullName>
    </submittedName>
</protein>
<evidence type="ECO:0000256" key="1">
    <source>
        <dbReference type="SAM" id="MobiDB-lite"/>
    </source>
</evidence>